<keyword evidence="6 10" id="KW-0274">FAD</keyword>
<dbReference type="InterPro" id="IPR024932">
    <property type="entry name" value="ApbE"/>
</dbReference>
<evidence type="ECO:0000256" key="10">
    <source>
        <dbReference type="PIRNR" id="PIRNR006268"/>
    </source>
</evidence>
<feature type="binding site" evidence="11">
    <location>
        <position position="264"/>
    </location>
    <ligand>
        <name>Mg(2+)</name>
        <dbReference type="ChEBI" id="CHEBI:18420"/>
    </ligand>
</feature>
<evidence type="ECO:0000256" key="2">
    <source>
        <dbReference type="ARBA" id="ARBA00016337"/>
    </source>
</evidence>
<feature type="binding site" evidence="11">
    <location>
        <position position="148"/>
    </location>
    <ligand>
        <name>Mg(2+)</name>
        <dbReference type="ChEBI" id="CHEBI:18420"/>
    </ligand>
</feature>
<dbReference type="Proteomes" id="UP000484015">
    <property type="component" value="Unassembled WGS sequence"/>
</dbReference>
<evidence type="ECO:0000256" key="3">
    <source>
        <dbReference type="ARBA" id="ARBA00022630"/>
    </source>
</evidence>
<organism evidence="12 13">
    <name type="scientific">Pseudoduganella ginsengisoli</name>
    <dbReference type="NCBI Taxonomy" id="1462440"/>
    <lineage>
        <taxon>Bacteria</taxon>
        <taxon>Pseudomonadati</taxon>
        <taxon>Pseudomonadota</taxon>
        <taxon>Betaproteobacteria</taxon>
        <taxon>Burkholderiales</taxon>
        <taxon>Oxalobacteraceae</taxon>
        <taxon>Telluria group</taxon>
        <taxon>Pseudoduganella</taxon>
    </lineage>
</organism>
<dbReference type="PIRSF" id="PIRSF006268">
    <property type="entry name" value="ApbE"/>
    <property type="match status" value="1"/>
</dbReference>
<dbReference type="PANTHER" id="PTHR30040">
    <property type="entry name" value="THIAMINE BIOSYNTHESIS LIPOPROTEIN APBE"/>
    <property type="match status" value="1"/>
</dbReference>
<sequence>MYTVDFRAMASPCQVLLPAASEEQARALAQHAIDEVHRIEVKYSRYRADSVVTAINSAAGGDAVVVDDETASLLHYAGQLHMLSGGLFDITTGVLRKAWDFKQARMPAPGQLESLLALTGWQLVERQRAAGVHTVRLPQAGMELDFGGFGKEYAADRAASALLEQGVRHGYVNLGGDFHVLGPQLDGTPWRIAIQDPRHADGTVAAIDVAGGALCTSGDYERYFDHEGKRYCHILDPRTGWPATAWRSVSVLAPLTAAAGACATIAMLKGEDALAFLASMEVAYLAVDAAGQVHSHATC</sequence>
<dbReference type="GO" id="GO:0016740">
    <property type="term" value="F:transferase activity"/>
    <property type="evidence" value="ECO:0007669"/>
    <property type="project" value="UniProtKB-UniRule"/>
</dbReference>
<dbReference type="AlphaFoldDB" id="A0A6L6Q2P5"/>
<proteinExistence type="inferred from homology"/>
<evidence type="ECO:0000313" key="13">
    <source>
        <dbReference type="Proteomes" id="UP000484015"/>
    </source>
</evidence>
<comment type="catalytic activity">
    <reaction evidence="9 10">
        <text>L-threonyl-[protein] + FAD = FMN-L-threonyl-[protein] + AMP + H(+)</text>
        <dbReference type="Rhea" id="RHEA:36847"/>
        <dbReference type="Rhea" id="RHEA-COMP:11060"/>
        <dbReference type="Rhea" id="RHEA-COMP:11061"/>
        <dbReference type="ChEBI" id="CHEBI:15378"/>
        <dbReference type="ChEBI" id="CHEBI:30013"/>
        <dbReference type="ChEBI" id="CHEBI:57692"/>
        <dbReference type="ChEBI" id="CHEBI:74257"/>
        <dbReference type="ChEBI" id="CHEBI:456215"/>
        <dbReference type="EC" id="2.7.1.180"/>
    </reaction>
</comment>
<comment type="similarity">
    <text evidence="10">Belongs to the ApbE family.</text>
</comment>
<dbReference type="GO" id="GO:0046872">
    <property type="term" value="F:metal ion binding"/>
    <property type="evidence" value="ECO:0007669"/>
    <property type="project" value="UniProtKB-UniRule"/>
</dbReference>
<keyword evidence="7 10" id="KW-0460">Magnesium</keyword>
<reference evidence="12 13" key="1">
    <citation type="submission" date="2019-11" db="EMBL/GenBank/DDBJ databases">
        <title>Type strains purchased from KCTC, JCM and DSMZ.</title>
        <authorList>
            <person name="Lu H."/>
        </authorList>
    </citation>
    <scope>NUCLEOTIDE SEQUENCE [LARGE SCALE GENOMIC DNA]</scope>
    <source>
        <strain evidence="12 13">KCTC 42409</strain>
    </source>
</reference>
<evidence type="ECO:0000256" key="11">
    <source>
        <dbReference type="PIRSR" id="PIRSR006268-2"/>
    </source>
</evidence>
<dbReference type="InterPro" id="IPR003374">
    <property type="entry name" value="ApbE-like_sf"/>
</dbReference>
<name>A0A6L6Q2P5_9BURK</name>
<dbReference type="Gene3D" id="3.10.520.10">
    <property type="entry name" value="ApbE-like domains"/>
    <property type="match status" value="1"/>
</dbReference>
<protein>
    <recommendedName>
        <fullName evidence="2 10">FAD:protein FMN transferase</fullName>
        <ecNumber evidence="1 10">2.7.1.180</ecNumber>
    </recommendedName>
    <alternativeName>
        <fullName evidence="8 10">Flavin transferase</fullName>
    </alternativeName>
</protein>
<evidence type="ECO:0000313" key="12">
    <source>
        <dbReference type="EMBL" id="MTW04107.1"/>
    </source>
</evidence>
<evidence type="ECO:0000256" key="1">
    <source>
        <dbReference type="ARBA" id="ARBA00011955"/>
    </source>
</evidence>
<dbReference type="EMBL" id="WNLA01000013">
    <property type="protein sequence ID" value="MTW04107.1"/>
    <property type="molecule type" value="Genomic_DNA"/>
</dbReference>
<keyword evidence="4 10" id="KW-0808">Transferase</keyword>
<evidence type="ECO:0000256" key="7">
    <source>
        <dbReference type="ARBA" id="ARBA00022842"/>
    </source>
</evidence>
<keyword evidence="13" id="KW-1185">Reference proteome</keyword>
<accession>A0A6L6Q2P5</accession>
<keyword evidence="3 10" id="KW-0285">Flavoprotein</keyword>
<evidence type="ECO:0000256" key="5">
    <source>
        <dbReference type="ARBA" id="ARBA00022723"/>
    </source>
</evidence>
<evidence type="ECO:0000256" key="9">
    <source>
        <dbReference type="ARBA" id="ARBA00048540"/>
    </source>
</evidence>
<dbReference type="SUPFAM" id="SSF143631">
    <property type="entry name" value="ApbE-like"/>
    <property type="match status" value="1"/>
</dbReference>
<evidence type="ECO:0000256" key="4">
    <source>
        <dbReference type="ARBA" id="ARBA00022679"/>
    </source>
</evidence>
<evidence type="ECO:0000256" key="8">
    <source>
        <dbReference type="ARBA" id="ARBA00031306"/>
    </source>
</evidence>
<dbReference type="OrthoDB" id="9778595at2"/>
<comment type="caution">
    <text evidence="12">The sequence shown here is derived from an EMBL/GenBank/DDBJ whole genome shotgun (WGS) entry which is preliminary data.</text>
</comment>
<dbReference type="EC" id="2.7.1.180" evidence="1 10"/>
<dbReference type="Pfam" id="PF02424">
    <property type="entry name" value="ApbE"/>
    <property type="match status" value="1"/>
</dbReference>
<comment type="cofactor">
    <cofactor evidence="11">
        <name>Mg(2+)</name>
        <dbReference type="ChEBI" id="CHEBI:18420"/>
    </cofactor>
    <cofactor evidence="11">
        <name>Mn(2+)</name>
        <dbReference type="ChEBI" id="CHEBI:29035"/>
    </cofactor>
    <text evidence="11">Magnesium. Can also use manganese.</text>
</comment>
<dbReference type="PANTHER" id="PTHR30040:SF2">
    <property type="entry name" value="FAD:PROTEIN FMN TRANSFERASE"/>
    <property type="match status" value="1"/>
</dbReference>
<keyword evidence="5 10" id="KW-0479">Metal-binding</keyword>
<gene>
    <name evidence="12" type="ORF">GM668_18660</name>
</gene>
<evidence type="ECO:0000256" key="6">
    <source>
        <dbReference type="ARBA" id="ARBA00022827"/>
    </source>
</evidence>